<gene>
    <name evidence="1" type="ORF">J2X09_000079</name>
</gene>
<dbReference type="Gene3D" id="3.90.550.10">
    <property type="entry name" value="Spore Coat Polysaccharide Biosynthesis Protein SpsA, Chain A"/>
    <property type="match status" value="1"/>
</dbReference>
<evidence type="ECO:0000313" key="1">
    <source>
        <dbReference type="EMBL" id="MDR7092356.1"/>
    </source>
</evidence>
<proteinExistence type="predicted"/>
<sequence>MNDFPTVLTVLLNYRTADMTLKALEAAVRETAGIAGSITVVDNDSQDGSYEKIRDAVLAQGWSDRVRVVASGHNGGFGAGNNVAMRLGLPDGSAPDFVYLLNSDAFPEPGSVRILLDAMLAHPHCGFAGGYTFGQDGVYHNTAFRFPGILSEFETAARTGPISALLRRHIVAIPEPAESMEVDWLAGASLLIRRKALDEIGLFDERFFLYFEETDLCLRARRAGWPARYVKESRIMHIGSVSTGMKGWKRMPGYWFDSRLWYYIKNHGPFYAALATLSYVAGSMVMQARQLFGRKRATGPDRFLGDLISHAFRSLWQRKLVGGRPS</sequence>
<dbReference type="Pfam" id="PF13641">
    <property type="entry name" value="Glyco_tranf_2_3"/>
    <property type="match status" value="1"/>
</dbReference>
<dbReference type="InterPro" id="IPR029044">
    <property type="entry name" value="Nucleotide-diphossugar_trans"/>
</dbReference>
<dbReference type="RefSeq" id="WP_204731378.1">
    <property type="nucleotide sequence ID" value="NZ_JAVDWE010000001.1"/>
</dbReference>
<name>A0ABU1V4H6_9BURK</name>
<dbReference type="PANTHER" id="PTHR43179:SF7">
    <property type="entry name" value="RHAMNOSYLTRANSFERASE WBBL"/>
    <property type="match status" value="1"/>
</dbReference>
<evidence type="ECO:0000313" key="2">
    <source>
        <dbReference type="Proteomes" id="UP001265550"/>
    </source>
</evidence>
<comment type="caution">
    <text evidence="1">The sequence shown here is derived from an EMBL/GenBank/DDBJ whole genome shotgun (WGS) entry which is preliminary data.</text>
</comment>
<dbReference type="Proteomes" id="UP001265550">
    <property type="component" value="Unassembled WGS sequence"/>
</dbReference>
<organism evidence="1 2">
    <name type="scientific">Hydrogenophaga laconesensis</name>
    <dbReference type="NCBI Taxonomy" id="1805971"/>
    <lineage>
        <taxon>Bacteria</taxon>
        <taxon>Pseudomonadati</taxon>
        <taxon>Pseudomonadota</taxon>
        <taxon>Betaproteobacteria</taxon>
        <taxon>Burkholderiales</taxon>
        <taxon>Comamonadaceae</taxon>
        <taxon>Hydrogenophaga</taxon>
    </lineage>
</organism>
<keyword evidence="2" id="KW-1185">Reference proteome</keyword>
<dbReference type="PANTHER" id="PTHR43179">
    <property type="entry name" value="RHAMNOSYLTRANSFERASE WBBL"/>
    <property type="match status" value="1"/>
</dbReference>
<dbReference type="EMBL" id="JAVDWE010000001">
    <property type="protein sequence ID" value="MDR7092356.1"/>
    <property type="molecule type" value="Genomic_DNA"/>
</dbReference>
<accession>A0ABU1V4H6</accession>
<reference evidence="1 2" key="1">
    <citation type="submission" date="2023-07" db="EMBL/GenBank/DDBJ databases">
        <title>Sorghum-associated microbial communities from plants grown in Nebraska, USA.</title>
        <authorList>
            <person name="Schachtman D."/>
        </authorList>
    </citation>
    <scope>NUCLEOTIDE SEQUENCE [LARGE SCALE GENOMIC DNA]</scope>
    <source>
        <strain evidence="1 2">BE240</strain>
    </source>
</reference>
<protein>
    <submittedName>
        <fullName evidence="1">GT2 family glycosyltransferase</fullName>
    </submittedName>
</protein>
<dbReference type="SUPFAM" id="SSF53448">
    <property type="entry name" value="Nucleotide-diphospho-sugar transferases"/>
    <property type="match status" value="1"/>
</dbReference>
<dbReference type="CDD" id="cd04186">
    <property type="entry name" value="GT_2_like_c"/>
    <property type="match status" value="1"/>
</dbReference>